<dbReference type="Proteomes" id="UP001225356">
    <property type="component" value="Unassembled WGS sequence"/>
</dbReference>
<reference evidence="4 5" key="1">
    <citation type="submission" date="2023-07" db="EMBL/GenBank/DDBJ databases">
        <title>Sequencing the genomes of 1000 actinobacteria strains.</title>
        <authorList>
            <person name="Klenk H.-P."/>
        </authorList>
    </citation>
    <scope>NUCLEOTIDE SEQUENCE [LARGE SCALE GENOMIC DNA]</scope>
    <source>
        <strain evidence="4 5">DSM 46740</strain>
    </source>
</reference>
<organism evidence="4 5">
    <name type="scientific">Streptosporangium lutulentum</name>
    <dbReference type="NCBI Taxonomy" id="1461250"/>
    <lineage>
        <taxon>Bacteria</taxon>
        <taxon>Bacillati</taxon>
        <taxon>Actinomycetota</taxon>
        <taxon>Actinomycetes</taxon>
        <taxon>Streptosporangiales</taxon>
        <taxon>Streptosporangiaceae</taxon>
        <taxon>Streptosporangium</taxon>
    </lineage>
</organism>
<evidence type="ECO:0000256" key="2">
    <source>
        <dbReference type="SAM" id="Phobius"/>
    </source>
</evidence>
<comment type="caution">
    <text evidence="4">The sequence shown here is derived from an EMBL/GenBank/DDBJ whole genome shotgun (WGS) entry which is preliminary data.</text>
</comment>
<feature type="signal peptide" evidence="3">
    <location>
        <begin position="1"/>
        <end position="21"/>
    </location>
</feature>
<gene>
    <name evidence="4" type="ORF">J2853_007628</name>
</gene>
<evidence type="ECO:0000256" key="1">
    <source>
        <dbReference type="SAM" id="MobiDB-lite"/>
    </source>
</evidence>
<keyword evidence="3" id="KW-0732">Signal</keyword>
<feature type="compositionally biased region" description="Low complexity" evidence="1">
    <location>
        <begin position="89"/>
        <end position="110"/>
    </location>
</feature>
<protein>
    <recommendedName>
        <fullName evidence="6">Gram-positive cocci surface proteins LPxTG domain-containing protein</fullName>
    </recommendedName>
</protein>
<name>A0ABT9QNR5_9ACTN</name>
<feature type="compositionally biased region" description="Basic and acidic residues" evidence="1">
    <location>
        <begin position="38"/>
        <end position="48"/>
    </location>
</feature>
<proteinExistence type="predicted"/>
<feature type="region of interest" description="Disordered" evidence="1">
    <location>
        <begin position="30"/>
        <end position="123"/>
    </location>
</feature>
<feature type="compositionally biased region" description="Low complexity" evidence="1">
    <location>
        <begin position="49"/>
        <end position="63"/>
    </location>
</feature>
<evidence type="ECO:0008006" key="6">
    <source>
        <dbReference type="Google" id="ProtNLM"/>
    </source>
</evidence>
<evidence type="ECO:0000313" key="4">
    <source>
        <dbReference type="EMBL" id="MDP9848417.1"/>
    </source>
</evidence>
<evidence type="ECO:0000313" key="5">
    <source>
        <dbReference type="Proteomes" id="UP001225356"/>
    </source>
</evidence>
<accession>A0ABT9QNR5</accession>
<keyword evidence="2" id="KW-1133">Transmembrane helix</keyword>
<feature type="chain" id="PRO_5046391630" description="Gram-positive cocci surface proteins LPxTG domain-containing protein" evidence="3">
    <location>
        <begin position="22"/>
        <end position="169"/>
    </location>
</feature>
<sequence>MLITLAFWPAVPVLAASAALAHTDAGFAAVSAGPDDSSDGKRAQERGRSASSSTSVSVRVLPATPTPTPTPTSPGYSGAGDSNSVNVQSGGSDSAESSNSGPGGSCSSNSGPGGPCSVDSGPGEAPALPFTGVDGRELTIRVLTGLGAVLFGTALVWLSFRRRRFQGRV</sequence>
<dbReference type="RefSeq" id="WP_307565704.1">
    <property type="nucleotide sequence ID" value="NZ_JAUSQU010000001.1"/>
</dbReference>
<dbReference type="EMBL" id="JAUSQU010000001">
    <property type="protein sequence ID" value="MDP9848417.1"/>
    <property type="molecule type" value="Genomic_DNA"/>
</dbReference>
<keyword evidence="5" id="KW-1185">Reference proteome</keyword>
<feature type="transmembrane region" description="Helical" evidence="2">
    <location>
        <begin position="138"/>
        <end position="160"/>
    </location>
</feature>
<keyword evidence="2" id="KW-0472">Membrane</keyword>
<evidence type="ECO:0000256" key="3">
    <source>
        <dbReference type="SAM" id="SignalP"/>
    </source>
</evidence>
<keyword evidence="2" id="KW-0812">Transmembrane</keyword>